<dbReference type="InterPro" id="IPR036457">
    <property type="entry name" value="PPM-type-like_dom_sf"/>
</dbReference>
<keyword evidence="1" id="KW-0378">Hydrolase</keyword>
<dbReference type="Gene3D" id="3.40.50.2300">
    <property type="match status" value="1"/>
</dbReference>
<dbReference type="Gene3D" id="3.60.40.10">
    <property type="entry name" value="PPM-type phosphatase domain"/>
    <property type="match status" value="1"/>
</dbReference>
<dbReference type="SMART" id="SM00448">
    <property type="entry name" value="REC"/>
    <property type="match status" value="1"/>
</dbReference>
<dbReference type="PANTHER" id="PTHR43156">
    <property type="entry name" value="STAGE II SPORULATION PROTEIN E-RELATED"/>
    <property type="match status" value="1"/>
</dbReference>
<dbReference type="RefSeq" id="WP_145352611.1">
    <property type="nucleotide sequence ID" value="NZ_CP036262.1"/>
</dbReference>
<dbReference type="KEGG" id="rml:FF011L_33790"/>
<dbReference type="GO" id="GO:0000160">
    <property type="term" value="P:phosphorelay signal transduction system"/>
    <property type="evidence" value="ECO:0007669"/>
    <property type="project" value="InterPro"/>
</dbReference>
<dbReference type="InterPro" id="IPR001789">
    <property type="entry name" value="Sig_transdc_resp-reg_receiver"/>
</dbReference>
<evidence type="ECO:0000256" key="2">
    <source>
        <dbReference type="PROSITE-ProRule" id="PRU00169"/>
    </source>
</evidence>
<keyword evidence="6" id="KW-1185">Reference proteome</keyword>
<evidence type="ECO:0000313" key="6">
    <source>
        <dbReference type="Proteomes" id="UP000320672"/>
    </source>
</evidence>
<protein>
    <submittedName>
        <fullName evidence="5">Response regulator PleD</fullName>
    </submittedName>
</protein>
<name>A0A517MIA9_9BACT</name>
<evidence type="ECO:0000256" key="3">
    <source>
        <dbReference type="SAM" id="Coils"/>
    </source>
</evidence>
<dbReference type="InterPro" id="IPR001932">
    <property type="entry name" value="PPM-type_phosphatase-like_dom"/>
</dbReference>
<dbReference type="Proteomes" id="UP000320672">
    <property type="component" value="Chromosome"/>
</dbReference>
<dbReference type="InterPro" id="IPR011006">
    <property type="entry name" value="CheY-like_superfamily"/>
</dbReference>
<feature type="domain" description="Response regulatory" evidence="4">
    <location>
        <begin position="9"/>
        <end position="125"/>
    </location>
</feature>
<dbReference type="SUPFAM" id="SSF52172">
    <property type="entry name" value="CheY-like"/>
    <property type="match status" value="1"/>
</dbReference>
<evidence type="ECO:0000259" key="4">
    <source>
        <dbReference type="PROSITE" id="PS50110"/>
    </source>
</evidence>
<dbReference type="Pfam" id="PF00072">
    <property type="entry name" value="Response_reg"/>
    <property type="match status" value="1"/>
</dbReference>
<organism evidence="5 6">
    <name type="scientific">Roseimaritima multifibrata</name>
    <dbReference type="NCBI Taxonomy" id="1930274"/>
    <lineage>
        <taxon>Bacteria</taxon>
        <taxon>Pseudomonadati</taxon>
        <taxon>Planctomycetota</taxon>
        <taxon>Planctomycetia</taxon>
        <taxon>Pirellulales</taxon>
        <taxon>Pirellulaceae</taxon>
        <taxon>Roseimaritima</taxon>
    </lineage>
</organism>
<dbReference type="Pfam" id="PF07228">
    <property type="entry name" value="SpoIIE"/>
    <property type="match status" value="1"/>
</dbReference>
<evidence type="ECO:0000256" key="1">
    <source>
        <dbReference type="ARBA" id="ARBA00022801"/>
    </source>
</evidence>
<evidence type="ECO:0000313" key="5">
    <source>
        <dbReference type="EMBL" id="QDS94600.1"/>
    </source>
</evidence>
<dbReference type="InterPro" id="IPR052016">
    <property type="entry name" value="Bact_Sigma-Reg"/>
</dbReference>
<dbReference type="AlphaFoldDB" id="A0A517MIA9"/>
<keyword evidence="3" id="KW-0175">Coiled coil</keyword>
<proteinExistence type="predicted"/>
<dbReference type="PANTHER" id="PTHR43156:SF2">
    <property type="entry name" value="STAGE II SPORULATION PROTEIN E"/>
    <property type="match status" value="1"/>
</dbReference>
<gene>
    <name evidence="5" type="primary">pleD_4</name>
    <name evidence="5" type="ORF">FF011L_33790</name>
</gene>
<dbReference type="PROSITE" id="PS50110">
    <property type="entry name" value="RESPONSE_REGULATORY"/>
    <property type="match status" value="1"/>
</dbReference>
<dbReference type="GO" id="GO:0016791">
    <property type="term" value="F:phosphatase activity"/>
    <property type="evidence" value="ECO:0007669"/>
    <property type="project" value="TreeGrafter"/>
</dbReference>
<feature type="coiled-coil region" evidence="3">
    <location>
        <begin position="167"/>
        <end position="212"/>
    </location>
</feature>
<feature type="modified residue" description="4-aspartylphosphate" evidence="2">
    <location>
        <position position="58"/>
    </location>
</feature>
<reference evidence="5 6" key="1">
    <citation type="submission" date="2019-02" db="EMBL/GenBank/DDBJ databases">
        <title>Deep-cultivation of Planctomycetes and their phenomic and genomic characterization uncovers novel biology.</title>
        <authorList>
            <person name="Wiegand S."/>
            <person name="Jogler M."/>
            <person name="Boedeker C."/>
            <person name="Pinto D."/>
            <person name="Vollmers J."/>
            <person name="Rivas-Marin E."/>
            <person name="Kohn T."/>
            <person name="Peeters S.H."/>
            <person name="Heuer A."/>
            <person name="Rast P."/>
            <person name="Oberbeckmann S."/>
            <person name="Bunk B."/>
            <person name="Jeske O."/>
            <person name="Meyerdierks A."/>
            <person name="Storesund J.E."/>
            <person name="Kallscheuer N."/>
            <person name="Luecker S."/>
            <person name="Lage O.M."/>
            <person name="Pohl T."/>
            <person name="Merkel B.J."/>
            <person name="Hornburger P."/>
            <person name="Mueller R.-W."/>
            <person name="Bruemmer F."/>
            <person name="Labrenz M."/>
            <person name="Spormann A.M."/>
            <person name="Op den Camp H."/>
            <person name="Overmann J."/>
            <person name="Amann R."/>
            <person name="Jetten M.S.M."/>
            <person name="Mascher T."/>
            <person name="Medema M.H."/>
            <person name="Devos D.P."/>
            <person name="Kaster A.-K."/>
            <person name="Ovreas L."/>
            <person name="Rohde M."/>
            <person name="Galperin M.Y."/>
            <person name="Jogler C."/>
        </authorList>
    </citation>
    <scope>NUCLEOTIDE SEQUENCE [LARGE SCALE GENOMIC DNA]</scope>
    <source>
        <strain evidence="5 6">FF011L</strain>
    </source>
</reference>
<accession>A0A517MIA9</accession>
<dbReference type="OrthoDB" id="247273at2"/>
<keyword evidence="2" id="KW-0597">Phosphoprotein</keyword>
<dbReference type="SUPFAM" id="SSF81606">
    <property type="entry name" value="PP2C-like"/>
    <property type="match status" value="1"/>
</dbReference>
<dbReference type="SMART" id="SM00331">
    <property type="entry name" value="PP2C_SIG"/>
    <property type="match status" value="1"/>
</dbReference>
<sequence>MNDSSPRASLLIVEDSRIQAKILSDKLLEAGYQVRTAENGQIGLEMIREQPPTLVISDIEMPVMNGYQLCHAVKNDPDLRRIPFILLSTLADAQDIIKGLHCGADNYVTKPYDPKFLISRVASLLETPLAEDEEEQQLDVTLGGTQYTVKAGRQQVLNLLVSTFENAVEKNQELVRTNEELTVAKEQLTRWNDQLESLNNQLDSSNQRMTRDLDAAAKVQRSLLPSSNPKTSLVNFSWKFIPCDELAGDFLNYFALDEDHIAIYVVDVSGHGVASSLLSVTIGRLMTPLVSSSSLLVQSDGNGQTRIVPPREVAFELNRRFPMEEQNELFFTMLYGVLKLSTLELQYVSAGHDPIVHVRKGELPKMLEGTNMAIGWVEDMEYDQEAVTLAPGDRLYAYSDGVPEAMDEGLNQFSMQQMMEMIELGQSQSLEQSVSLLEKSVQRWCAKNGPKDDVSILGLEIASDS</sequence>
<dbReference type="EMBL" id="CP036262">
    <property type="protein sequence ID" value="QDS94600.1"/>
    <property type="molecule type" value="Genomic_DNA"/>
</dbReference>